<dbReference type="Pfam" id="PF00854">
    <property type="entry name" value="PTR2"/>
    <property type="match status" value="1"/>
</dbReference>
<feature type="transmembrane region" description="Helical" evidence="6">
    <location>
        <begin position="639"/>
        <end position="658"/>
    </location>
</feature>
<dbReference type="Gene3D" id="1.20.1250.20">
    <property type="entry name" value="MFS general substrate transporter like domains"/>
    <property type="match status" value="1"/>
</dbReference>
<keyword evidence="4 6" id="KW-0472">Membrane</keyword>
<feature type="transmembrane region" description="Helical" evidence="6">
    <location>
        <begin position="201"/>
        <end position="230"/>
    </location>
</feature>
<feature type="transmembrane region" description="Helical" evidence="6">
    <location>
        <begin position="416"/>
        <end position="436"/>
    </location>
</feature>
<dbReference type="GO" id="GO:0016020">
    <property type="term" value="C:membrane"/>
    <property type="evidence" value="ECO:0007669"/>
    <property type="project" value="UniProtKB-SubCell"/>
</dbReference>
<evidence type="ECO:0000256" key="1">
    <source>
        <dbReference type="ARBA" id="ARBA00004141"/>
    </source>
</evidence>
<evidence type="ECO:0000313" key="8">
    <source>
        <dbReference type="EMBL" id="VFT80334.1"/>
    </source>
</evidence>
<feature type="transmembrane region" description="Helical" evidence="6">
    <location>
        <begin position="670"/>
        <end position="692"/>
    </location>
</feature>
<feature type="compositionally biased region" description="Basic and acidic residues" evidence="5">
    <location>
        <begin position="20"/>
        <end position="30"/>
    </location>
</feature>
<dbReference type="EMBL" id="VJMH01000516">
    <property type="protein sequence ID" value="KAF0715791.1"/>
    <property type="molecule type" value="Genomic_DNA"/>
</dbReference>
<reference evidence="7" key="2">
    <citation type="submission" date="2019-06" db="EMBL/GenBank/DDBJ databases">
        <title>Genomics analysis of Aphanomyces spp. identifies a new class of oomycete effector associated with host adaptation.</title>
        <authorList>
            <person name="Gaulin E."/>
        </authorList>
    </citation>
    <scope>NUCLEOTIDE SEQUENCE</scope>
    <source>
        <strain evidence="7">CBS 578.67</strain>
    </source>
</reference>
<evidence type="ECO:0000313" key="7">
    <source>
        <dbReference type="EMBL" id="KAF0715791.1"/>
    </source>
</evidence>
<feature type="transmembrane region" description="Helical" evidence="6">
    <location>
        <begin position="266"/>
        <end position="287"/>
    </location>
</feature>
<feature type="region of interest" description="Disordered" evidence="5">
    <location>
        <begin position="1"/>
        <end position="136"/>
    </location>
</feature>
<keyword evidence="2 6" id="KW-0812">Transmembrane</keyword>
<reference evidence="8 9" key="1">
    <citation type="submission" date="2019-03" db="EMBL/GenBank/DDBJ databases">
        <authorList>
            <person name="Gaulin E."/>
            <person name="Dumas B."/>
        </authorList>
    </citation>
    <scope>NUCLEOTIDE SEQUENCE [LARGE SCALE GENOMIC DNA]</scope>
    <source>
        <strain evidence="8">CBS 568.67</strain>
    </source>
</reference>
<protein>
    <submittedName>
        <fullName evidence="8">Aste57867_3160 protein</fullName>
    </submittedName>
</protein>
<evidence type="ECO:0000256" key="5">
    <source>
        <dbReference type="SAM" id="MobiDB-lite"/>
    </source>
</evidence>
<dbReference type="OrthoDB" id="8904098at2759"/>
<feature type="transmembrane region" description="Helical" evidence="6">
    <location>
        <begin position="242"/>
        <end position="260"/>
    </location>
</feature>
<gene>
    <name evidence="8" type="primary">Aste57867_3160</name>
    <name evidence="7" type="ORF">As57867_003151</name>
    <name evidence="8" type="ORF">ASTE57867_3160</name>
</gene>
<feature type="transmembrane region" description="Helical" evidence="6">
    <location>
        <begin position="294"/>
        <end position="315"/>
    </location>
</feature>
<name>A0A485KEC8_9STRA</name>
<accession>A0A485KEC8</accession>
<dbReference type="InterPro" id="IPR036259">
    <property type="entry name" value="MFS_trans_sf"/>
</dbReference>
<feature type="compositionally biased region" description="Low complexity" evidence="5">
    <location>
        <begin position="1"/>
        <end position="12"/>
    </location>
</feature>
<dbReference type="InterPro" id="IPR000109">
    <property type="entry name" value="POT_fam"/>
</dbReference>
<comment type="subcellular location">
    <subcellularLocation>
        <location evidence="1">Membrane</location>
        <topology evidence="1">Multi-pass membrane protein</topology>
    </subcellularLocation>
</comment>
<evidence type="ECO:0000256" key="6">
    <source>
        <dbReference type="SAM" id="Phobius"/>
    </source>
</evidence>
<feature type="transmembrane region" description="Helical" evidence="6">
    <location>
        <begin position="327"/>
        <end position="353"/>
    </location>
</feature>
<dbReference type="EMBL" id="CAADRA010000516">
    <property type="protein sequence ID" value="VFT80334.1"/>
    <property type="molecule type" value="Genomic_DNA"/>
</dbReference>
<evidence type="ECO:0000313" key="9">
    <source>
        <dbReference type="Proteomes" id="UP000332933"/>
    </source>
</evidence>
<evidence type="ECO:0000256" key="3">
    <source>
        <dbReference type="ARBA" id="ARBA00022989"/>
    </source>
</evidence>
<feature type="transmembrane region" description="Helical" evidence="6">
    <location>
        <begin position="554"/>
        <end position="574"/>
    </location>
</feature>
<evidence type="ECO:0000256" key="2">
    <source>
        <dbReference type="ARBA" id="ARBA00022692"/>
    </source>
</evidence>
<keyword evidence="3 6" id="KW-1133">Transmembrane helix</keyword>
<organism evidence="8 9">
    <name type="scientific">Aphanomyces stellatus</name>
    <dbReference type="NCBI Taxonomy" id="120398"/>
    <lineage>
        <taxon>Eukaryota</taxon>
        <taxon>Sar</taxon>
        <taxon>Stramenopiles</taxon>
        <taxon>Oomycota</taxon>
        <taxon>Saprolegniomycetes</taxon>
        <taxon>Saprolegniales</taxon>
        <taxon>Verrucalvaceae</taxon>
        <taxon>Aphanomyces</taxon>
    </lineage>
</organism>
<proteinExistence type="predicted"/>
<dbReference type="GO" id="GO:0022857">
    <property type="term" value="F:transmembrane transporter activity"/>
    <property type="evidence" value="ECO:0007669"/>
    <property type="project" value="InterPro"/>
</dbReference>
<sequence>MKQTRDVASAAAADDEDDDRQSVDDNRGRESTWLYRSTQDAGSLARNDSETWGPDDVAADGTMQHDDKAESGTCEDDGKNPPPPPRFVLGLLKKERPLQKMPSAAPSSTKNARHQLEEKKKGIAAPKSGLLSTTHNHPDVPWTKCVTPVQDACAVAMPPSSNPRPLVPRAYVLWGLAGNTVALVSAIFVSAPWFLRPALDLVMFPQCTVLVIAQIVLGAASCIGGLAGDLASHRMHVVRHSVWLWCVAALLLVVAAAPRVRSPGAFALGLVLAFFSAGLLAPNLVVLGCPTVDGAYFVTCTVVQLASLALAHVYFTALYDSSDASPAFYSMTMVLLCFAALLLAMHVSVYRRYIPPSSSHLASFAIYVHMITPLWKGGLAGCTAMVLGTFVVLASLATPATPPPPASPISPRFSTASVGVCLVVAGWIWTSVWSLAMASPHGFLRTYLQPAPPSSPSSRAMLKLPDPLDNPAPPPHDTPALTSLLPTACVAIFGAFVRGQLYTLVVLQACQSNLVLHGVTYSPEYTAVAAQVVAVATAAPLFRGLRPLRPPVKLTLAVLLYLIASFLSGIAELYRRSSAPAAPGHLHETCHKPTTAFPVLWTVPQLVFCGLADIACRPTVAAIVHAAAPPSLRGLGHGLLALCDAVGYATALGLAVVVARWFSDPVASDLVILFLLVTALGCIAFTCMKRLLVLDATERIW</sequence>
<feature type="transmembrane region" description="Helical" evidence="6">
    <location>
        <begin position="374"/>
        <end position="396"/>
    </location>
</feature>
<keyword evidence="9" id="KW-1185">Reference proteome</keyword>
<feature type="transmembrane region" description="Helical" evidence="6">
    <location>
        <begin position="171"/>
        <end position="195"/>
    </location>
</feature>
<dbReference type="AlphaFoldDB" id="A0A485KEC8"/>
<dbReference type="Proteomes" id="UP000332933">
    <property type="component" value="Unassembled WGS sequence"/>
</dbReference>
<feature type="region of interest" description="Disordered" evidence="5">
    <location>
        <begin position="456"/>
        <end position="476"/>
    </location>
</feature>
<evidence type="ECO:0000256" key="4">
    <source>
        <dbReference type="ARBA" id="ARBA00023136"/>
    </source>
</evidence>